<dbReference type="AlphaFoldDB" id="A0A644XZF5"/>
<evidence type="ECO:0000313" key="1">
    <source>
        <dbReference type="EMBL" id="MPM21489.1"/>
    </source>
</evidence>
<reference evidence="1" key="1">
    <citation type="submission" date="2019-08" db="EMBL/GenBank/DDBJ databases">
        <authorList>
            <person name="Kucharzyk K."/>
            <person name="Murdoch R.W."/>
            <person name="Higgins S."/>
            <person name="Loffler F."/>
        </authorList>
    </citation>
    <scope>NUCLEOTIDE SEQUENCE</scope>
</reference>
<accession>A0A644XZF5</accession>
<evidence type="ECO:0008006" key="2">
    <source>
        <dbReference type="Google" id="ProtNLM"/>
    </source>
</evidence>
<name>A0A644XZF5_9ZZZZ</name>
<dbReference type="EMBL" id="VSSQ01003600">
    <property type="protein sequence ID" value="MPM21489.1"/>
    <property type="molecule type" value="Genomic_DNA"/>
</dbReference>
<proteinExistence type="predicted"/>
<protein>
    <recommendedName>
        <fullName evidence="2">LamG domain-containing protein</fullName>
    </recommendedName>
</protein>
<dbReference type="PROSITE" id="PS51257">
    <property type="entry name" value="PROKAR_LIPOPROTEIN"/>
    <property type="match status" value="1"/>
</dbReference>
<sequence>MKKTTLLVLMMILAVLVFAACGQPASVGNTAGAEETKTVSTQETLVSSLLKNPVVVSEESLEALIGNNGEFISVEADSETTDDGIQFKAGADENPFMAFTKSQAGTTGNQAFYVQCLPSAVNFGVMMIGESGVGFTVNVDSKPCFFLQNGGYVEQIDTDMVIEPGNWYHILLAVDTTGAFQGVICKDGALEKAAYFSVAADNTENENRVDQSWQTYLGFRGEATLTIHNYSLYTFDSFVK</sequence>
<organism evidence="1">
    <name type="scientific">bioreactor metagenome</name>
    <dbReference type="NCBI Taxonomy" id="1076179"/>
    <lineage>
        <taxon>unclassified sequences</taxon>
        <taxon>metagenomes</taxon>
        <taxon>ecological metagenomes</taxon>
    </lineage>
</organism>
<gene>
    <name evidence="1" type="ORF">SDC9_67933</name>
</gene>
<comment type="caution">
    <text evidence="1">The sequence shown here is derived from an EMBL/GenBank/DDBJ whole genome shotgun (WGS) entry which is preliminary data.</text>
</comment>